<dbReference type="Gene3D" id="3.30.70.3290">
    <property type="match status" value="1"/>
</dbReference>
<feature type="compositionally biased region" description="Polar residues" evidence="1">
    <location>
        <begin position="1"/>
        <end position="19"/>
    </location>
</feature>
<dbReference type="PANTHER" id="PTHR43074">
    <property type="entry name" value="OMEGA-3 POLYUNSATURATED FATTY ACID SYNTHASE PFAB-RELATED"/>
    <property type="match status" value="1"/>
</dbReference>
<reference evidence="3 4" key="1">
    <citation type="submission" date="2021-05" db="EMBL/GenBank/DDBJ databases">
        <title>Molecular characterization for Shewanella algae harboring chromosomal blaOXA-55-like strains isolated from clinical and environment sample.</title>
        <authorList>
            <person name="Ohama Y."/>
            <person name="Aoki K."/>
            <person name="Harada S."/>
            <person name="Moriya K."/>
            <person name="Ishii Y."/>
            <person name="Tateda K."/>
        </authorList>
    </citation>
    <scope>NUCLEOTIDE SEQUENCE [LARGE SCALE GENOMIC DNA]</scope>
    <source>
        <strain evidence="3 4">LMG 23746</strain>
    </source>
</reference>
<keyword evidence="4" id="KW-1185">Reference proteome</keyword>
<evidence type="ECO:0000313" key="4">
    <source>
        <dbReference type="Proteomes" id="UP000761574"/>
    </source>
</evidence>
<evidence type="ECO:0000259" key="2">
    <source>
        <dbReference type="SMART" id="SM00827"/>
    </source>
</evidence>
<dbReference type="InterPro" id="IPR052568">
    <property type="entry name" value="PKS-FAS_Synthase"/>
</dbReference>
<dbReference type="InterPro" id="IPR014043">
    <property type="entry name" value="Acyl_transferase_dom"/>
</dbReference>
<dbReference type="InterPro" id="IPR001227">
    <property type="entry name" value="Ac_transferase_dom_sf"/>
</dbReference>
<dbReference type="EMBL" id="BPFB01000003">
    <property type="protein sequence ID" value="GIU42651.1"/>
    <property type="molecule type" value="Genomic_DNA"/>
</dbReference>
<dbReference type="PANTHER" id="PTHR43074:SF1">
    <property type="entry name" value="BETA-KETOACYL SYNTHASE FAMILY PROTEIN-RELATED"/>
    <property type="match status" value="1"/>
</dbReference>
<protein>
    <submittedName>
        <fullName evidence="3">Omega-3 polyunsaturated fatty acid synthase PfaB</fullName>
    </submittedName>
</protein>
<feature type="domain" description="Malonyl-CoA:ACP transacylase (MAT)" evidence="2">
    <location>
        <begin position="340"/>
        <end position="677"/>
    </location>
</feature>
<dbReference type="SUPFAM" id="SSF52151">
    <property type="entry name" value="FabD/lysophospholipase-like"/>
    <property type="match status" value="1"/>
</dbReference>
<sequence length="730" mass="79789">MTLNNGALNNGSATQSDNKLNQDKATPLRVAVLVLNKGDTALNGLSDELAHDSSLMIELAQFTTDLEMALNLVAAGEVVTIESQQSTLLFMPALMAAQRKLHPHAYLAGMQYDQTAQGASVKALGQAKRDLAKVNCQRSLVIDSEQMYQQSQVAFDALCQLINDIAQRTITRDDNSRHYWFTERYQARVATLNLQLKPENEPMSHVAMVLTQGTGRLKASSLLKAERLFCLLSGTSEAELSQGLWALAAKLDNIKMMADDSKISSALLALMQQNLHEFKLSTSPRFALTLQASNIESLAQEIVSMSDALSRVFKEKGQYKTPAGSYFTAAPLGQSHLAFVYPGVGTVYHDMLSELHHYFPALFARLEQQGDLKAMLQADAIYHSDKQVAEQMSLGNMAIAGVGASYLLSKLLMDEFDVKPQYALGYSMGEASMWASLDVWQQPHLLIDKTKSDPLFTSVISGDLTAVRQAWQLPLDEAIEWNSFVVRSAPEPITALLDRYPRVYLAITQGDTCVIAGCQHSCRELLKELGKRGIAANRVTAMHTTPALSQHDNVIAFYEQNIMAEAVNHPVTFISAADTGKGIDRGVGDQQGQLSPKLIATSIADTFCHSLDFTALVQSATRQGARLFVEVGADRQNCTLIDKILKHSDREQLLDNRLSSSANLTSQCCTVPLNAKGSSDIATLLKAIGQLISHRVPVSLTVLQLGLKRQLALHQQLNGNDANTLSRGEA</sequence>
<comment type="caution">
    <text evidence="3">The sequence shown here is derived from an EMBL/GenBank/DDBJ whole genome shotgun (WGS) entry which is preliminary data.</text>
</comment>
<dbReference type="InterPro" id="IPR014181">
    <property type="entry name" value="Omega3_polyunsat_FA_synth-like"/>
</dbReference>
<dbReference type="Gene3D" id="3.30.70.250">
    <property type="entry name" value="Malonyl-CoA ACP transacylase, ACP-binding"/>
    <property type="match status" value="1"/>
</dbReference>
<dbReference type="Gene3D" id="3.40.366.10">
    <property type="entry name" value="Malonyl-Coenzyme A Acyl Carrier Protein, domain 2"/>
    <property type="match status" value="2"/>
</dbReference>
<dbReference type="SMART" id="SM00827">
    <property type="entry name" value="PKS_AT"/>
    <property type="match status" value="1"/>
</dbReference>
<feature type="region of interest" description="Disordered" evidence="1">
    <location>
        <begin position="1"/>
        <end position="21"/>
    </location>
</feature>
<dbReference type="RefSeq" id="WP_119977812.1">
    <property type="nucleotide sequence ID" value="NZ_BPFB01000003.1"/>
</dbReference>
<proteinExistence type="predicted"/>
<evidence type="ECO:0000256" key="1">
    <source>
        <dbReference type="SAM" id="MobiDB-lite"/>
    </source>
</evidence>
<gene>
    <name evidence="3" type="primary">pfaB</name>
    <name evidence="3" type="ORF">TUM4630_04160</name>
</gene>
<dbReference type="Proteomes" id="UP000761574">
    <property type="component" value="Unassembled WGS sequence"/>
</dbReference>
<organism evidence="3 4">
    <name type="scientific">Shewanella algidipiscicola</name>
    <dbReference type="NCBI Taxonomy" id="614070"/>
    <lineage>
        <taxon>Bacteria</taxon>
        <taxon>Pseudomonadati</taxon>
        <taxon>Pseudomonadota</taxon>
        <taxon>Gammaproteobacteria</taxon>
        <taxon>Alteromonadales</taxon>
        <taxon>Shewanellaceae</taxon>
        <taxon>Shewanella</taxon>
    </lineage>
</organism>
<name>A0ABQ4P542_9GAMM</name>
<accession>A0ABQ4P542</accession>
<evidence type="ECO:0000313" key="3">
    <source>
        <dbReference type="EMBL" id="GIU42651.1"/>
    </source>
</evidence>
<dbReference type="NCBIfam" id="TIGR02816">
    <property type="entry name" value="pfaB_fam"/>
    <property type="match status" value="1"/>
</dbReference>
<dbReference type="InterPro" id="IPR016035">
    <property type="entry name" value="Acyl_Trfase/lysoPLipase"/>
</dbReference>